<keyword evidence="1" id="KW-0238">DNA-binding</keyword>
<dbReference type="eggNOG" id="COG1846">
    <property type="taxonomic scope" value="Bacteria"/>
</dbReference>
<evidence type="ECO:0000313" key="4">
    <source>
        <dbReference type="Proteomes" id="UP000029500"/>
    </source>
</evidence>
<dbReference type="PROSITE" id="PS50995">
    <property type="entry name" value="HTH_MARR_2"/>
    <property type="match status" value="1"/>
</dbReference>
<keyword evidence="4" id="KW-1185">Reference proteome</keyword>
<dbReference type="PANTHER" id="PTHR33164:SF57">
    <property type="entry name" value="MARR-FAMILY TRANSCRIPTIONAL REGULATOR"/>
    <property type="match status" value="1"/>
</dbReference>
<dbReference type="RefSeq" id="WP_025703742.1">
    <property type="nucleotide sequence ID" value="NZ_CP009287.1"/>
</dbReference>
<dbReference type="HOGENOM" id="CLU_083287_27_7_9"/>
<proteinExistence type="predicted"/>
<dbReference type="GO" id="GO:0003700">
    <property type="term" value="F:DNA-binding transcription factor activity"/>
    <property type="evidence" value="ECO:0007669"/>
    <property type="project" value="InterPro"/>
</dbReference>
<reference evidence="3 4" key="1">
    <citation type="submission" date="2014-08" db="EMBL/GenBank/DDBJ databases">
        <title>Comparative genomics of the Paenibacillus odorifer group.</title>
        <authorList>
            <person name="den Bakker H.C."/>
            <person name="Tsai Y.-C."/>
            <person name="Martin N."/>
            <person name="Korlach J."/>
            <person name="Wiedmann M."/>
        </authorList>
    </citation>
    <scope>NUCLEOTIDE SEQUENCE [LARGE SCALE GENOMIC DNA]</scope>
    <source>
        <strain evidence="3 4">DSM 15220</strain>
    </source>
</reference>
<dbReference type="InterPro" id="IPR036390">
    <property type="entry name" value="WH_DNA-bd_sf"/>
</dbReference>
<dbReference type="OrthoDB" id="2361333at2"/>
<dbReference type="PRINTS" id="PR00598">
    <property type="entry name" value="HTHMARR"/>
</dbReference>
<dbReference type="GO" id="GO:0006950">
    <property type="term" value="P:response to stress"/>
    <property type="evidence" value="ECO:0007669"/>
    <property type="project" value="TreeGrafter"/>
</dbReference>
<name>A0A089M8C0_9BACL</name>
<dbReference type="KEGG" id="pgm:PGRAT_13995"/>
<dbReference type="Gene3D" id="1.10.10.10">
    <property type="entry name" value="Winged helix-like DNA-binding domain superfamily/Winged helix DNA-binding domain"/>
    <property type="match status" value="1"/>
</dbReference>
<dbReference type="PANTHER" id="PTHR33164">
    <property type="entry name" value="TRANSCRIPTIONAL REGULATOR, MARR FAMILY"/>
    <property type="match status" value="1"/>
</dbReference>
<dbReference type="InterPro" id="IPR000835">
    <property type="entry name" value="HTH_MarR-typ"/>
</dbReference>
<dbReference type="InterPro" id="IPR039422">
    <property type="entry name" value="MarR/SlyA-like"/>
</dbReference>
<protein>
    <recommendedName>
        <fullName evidence="2">HTH marR-type domain-containing protein</fullName>
    </recommendedName>
</protein>
<dbReference type="GO" id="GO:0003677">
    <property type="term" value="F:DNA binding"/>
    <property type="evidence" value="ECO:0007669"/>
    <property type="project" value="UniProtKB-KW"/>
</dbReference>
<accession>A0A089M8C0</accession>
<dbReference type="InterPro" id="IPR036388">
    <property type="entry name" value="WH-like_DNA-bd_sf"/>
</dbReference>
<dbReference type="SUPFAM" id="SSF46785">
    <property type="entry name" value="Winged helix' DNA-binding domain"/>
    <property type="match status" value="1"/>
</dbReference>
<dbReference type="Proteomes" id="UP000029500">
    <property type="component" value="Chromosome"/>
</dbReference>
<dbReference type="Pfam" id="PF12802">
    <property type="entry name" value="MarR_2"/>
    <property type="match status" value="1"/>
</dbReference>
<dbReference type="AlphaFoldDB" id="A0A089M8C0"/>
<evidence type="ECO:0000256" key="1">
    <source>
        <dbReference type="ARBA" id="ARBA00023125"/>
    </source>
</evidence>
<dbReference type="STRING" id="189425.PGRAT_13995"/>
<sequence>MADREQTIEVYQSFFAVARQLKRLAHQSAANLGLTVHQIGILNFLRQHPGQTQKEVTERLVFNKSRVSLQIDALALKGLVTRAVSELDRRETRLYLTDEGEALCLRYNEEAWSHKVLGEALEQFSVQELNQLIHMNKLLLLHLNP</sequence>
<gene>
    <name evidence="3" type="ORF">PGRAT_13995</name>
</gene>
<dbReference type="SMART" id="SM00347">
    <property type="entry name" value="HTH_MARR"/>
    <property type="match status" value="1"/>
</dbReference>
<evidence type="ECO:0000313" key="3">
    <source>
        <dbReference type="EMBL" id="AIQ68610.1"/>
    </source>
</evidence>
<organism evidence="3 4">
    <name type="scientific">Paenibacillus graminis</name>
    <dbReference type="NCBI Taxonomy" id="189425"/>
    <lineage>
        <taxon>Bacteria</taxon>
        <taxon>Bacillati</taxon>
        <taxon>Bacillota</taxon>
        <taxon>Bacilli</taxon>
        <taxon>Bacillales</taxon>
        <taxon>Paenibacillaceae</taxon>
        <taxon>Paenibacillus</taxon>
    </lineage>
</organism>
<evidence type="ECO:0000259" key="2">
    <source>
        <dbReference type="PROSITE" id="PS50995"/>
    </source>
</evidence>
<dbReference type="EMBL" id="CP009287">
    <property type="protein sequence ID" value="AIQ68610.1"/>
    <property type="molecule type" value="Genomic_DNA"/>
</dbReference>
<feature type="domain" description="HTH marR-type" evidence="2">
    <location>
        <begin position="7"/>
        <end position="141"/>
    </location>
</feature>